<dbReference type="PANTHER" id="PTHR40466">
    <property type="entry name" value="EXPRESSED PROTEIN"/>
    <property type="match status" value="1"/>
</dbReference>
<reference evidence="3" key="1">
    <citation type="submission" date="2022-10" db="EMBL/GenBank/DDBJ databases">
        <title>Culturing micro-colonial fungi from biological soil crusts in the Mojave desert and describing Neophaeococcomyces mojavensis, and introducing the new genera and species Taxawa tesnikishii.</title>
        <authorList>
            <person name="Kurbessoian T."/>
            <person name="Stajich J.E."/>
        </authorList>
    </citation>
    <scope>NUCLEOTIDE SEQUENCE</scope>
    <source>
        <strain evidence="3">TK_1</strain>
    </source>
</reference>
<keyword evidence="2" id="KW-0812">Transmembrane</keyword>
<evidence type="ECO:0000313" key="4">
    <source>
        <dbReference type="Proteomes" id="UP001172684"/>
    </source>
</evidence>
<evidence type="ECO:0000256" key="2">
    <source>
        <dbReference type="SAM" id="Phobius"/>
    </source>
</evidence>
<keyword evidence="2" id="KW-0472">Membrane</keyword>
<comment type="caution">
    <text evidence="3">The sequence shown here is derived from an EMBL/GenBank/DDBJ whole genome shotgun (WGS) entry which is preliminary data.</text>
</comment>
<dbReference type="PANTHER" id="PTHR40466:SF1">
    <property type="entry name" value="FUNGAL PROTEIN"/>
    <property type="match status" value="1"/>
</dbReference>
<accession>A0ABQ9P6B3</accession>
<gene>
    <name evidence="3" type="ORF">H2201_000388</name>
</gene>
<organism evidence="3 4">
    <name type="scientific">Coniosporium apollinis</name>
    <dbReference type="NCBI Taxonomy" id="61459"/>
    <lineage>
        <taxon>Eukaryota</taxon>
        <taxon>Fungi</taxon>
        <taxon>Dikarya</taxon>
        <taxon>Ascomycota</taxon>
        <taxon>Pezizomycotina</taxon>
        <taxon>Dothideomycetes</taxon>
        <taxon>Dothideomycetes incertae sedis</taxon>
        <taxon>Coniosporium</taxon>
    </lineage>
</organism>
<evidence type="ECO:0000313" key="3">
    <source>
        <dbReference type="EMBL" id="KAJ9669521.1"/>
    </source>
</evidence>
<keyword evidence="2" id="KW-1133">Transmembrane helix</keyword>
<sequence>MSSITGRAAFKATRAFRRPSGVNAGDRRTGEPESLLRKITHTDTYNKGERALRKGAKLDPELYILYGITAATLAGSGWYLPRFARTLFGESVDVPQVPESEPWKSNGATEGKYKFYPHGDPRRGEREAPSAMNTVIVPNVNLPKKLHDVYNKYGKPEWDV</sequence>
<dbReference type="InterPro" id="IPR039965">
    <property type="entry name" value="C3H7.08c"/>
</dbReference>
<feature type="compositionally biased region" description="Basic and acidic residues" evidence="1">
    <location>
        <begin position="111"/>
        <end position="128"/>
    </location>
</feature>
<evidence type="ECO:0000256" key="1">
    <source>
        <dbReference type="SAM" id="MobiDB-lite"/>
    </source>
</evidence>
<protein>
    <submittedName>
        <fullName evidence="3">Uncharacterized protein</fullName>
    </submittedName>
</protein>
<feature type="transmembrane region" description="Helical" evidence="2">
    <location>
        <begin position="62"/>
        <end position="80"/>
    </location>
</feature>
<proteinExistence type="predicted"/>
<name>A0ABQ9P6B3_9PEZI</name>
<dbReference type="EMBL" id="JAPDRL010000002">
    <property type="protein sequence ID" value="KAJ9669521.1"/>
    <property type="molecule type" value="Genomic_DNA"/>
</dbReference>
<keyword evidence="4" id="KW-1185">Reference proteome</keyword>
<feature type="region of interest" description="Disordered" evidence="1">
    <location>
        <begin position="95"/>
        <end position="131"/>
    </location>
</feature>
<dbReference type="Proteomes" id="UP001172684">
    <property type="component" value="Unassembled WGS sequence"/>
</dbReference>